<reference evidence="13 14" key="1">
    <citation type="submission" date="2021-01" db="EMBL/GenBank/DDBJ databases">
        <title>Whole genome shotgun sequence of Catellatospora chokoriensis NBRC 107358.</title>
        <authorList>
            <person name="Komaki H."/>
            <person name="Tamura T."/>
        </authorList>
    </citation>
    <scope>NUCLEOTIDE SEQUENCE [LARGE SCALE GENOMIC DNA]</scope>
    <source>
        <strain evidence="13 14">NBRC 107358</strain>
    </source>
</reference>
<proteinExistence type="inferred from homology"/>
<dbReference type="InterPro" id="IPR020476">
    <property type="entry name" value="Nudix_hydrolase"/>
</dbReference>
<comment type="cofactor">
    <cofactor evidence="1">
        <name>Mg(2+)</name>
        <dbReference type="ChEBI" id="CHEBI:18420"/>
    </cofactor>
</comment>
<name>A0A8J3K9B6_9ACTN</name>
<dbReference type="RefSeq" id="WP_239120771.1">
    <property type="nucleotide sequence ID" value="NZ_BAAALB010000003.1"/>
</dbReference>
<keyword evidence="5" id="KW-0479">Metal-binding</keyword>
<keyword evidence="6" id="KW-0227">DNA damage</keyword>
<dbReference type="PRINTS" id="PR00502">
    <property type="entry name" value="NUDIXFAMILY"/>
</dbReference>
<comment type="caution">
    <text evidence="13">The sequence shown here is derived from an EMBL/GenBank/DDBJ whole genome shotgun (WGS) entry which is preliminary data.</text>
</comment>
<dbReference type="Proteomes" id="UP000619293">
    <property type="component" value="Unassembled WGS sequence"/>
</dbReference>
<sequence length="144" mass="15959">MDDMPVQLAVVLLVNRAGELLLQLRDEHAPNFPNMWALPGGHIEPGETPEEAAPRELMEEASLRPDSPLRLFLVQPVPEHHRVKHYFYGVTSAVQDDVVLGEGAAMVFTPADQVFEGREFTPGTARAITDFLASAAYAELRARR</sequence>
<feature type="domain" description="Nudix hydrolase" evidence="12">
    <location>
        <begin position="4"/>
        <end position="134"/>
    </location>
</feature>
<gene>
    <name evidence="13" type="ORF">Cch02nite_52780</name>
</gene>
<keyword evidence="7" id="KW-0378">Hydrolase</keyword>
<dbReference type="GO" id="GO:0035539">
    <property type="term" value="F:8-oxo-7,8-dihydrodeoxyguanosine triphosphate pyrophosphatase activity"/>
    <property type="evidence" value="ECO:0007669"/>
    <property type="project" value="UniProtKB-EC"/>
</dbReference>
<accession>A0A8J3K9B6</accession>
<keyword evidence="8" id="KW-0460">Magnesium</keyword>
<dbReference type="GO" id="GO:0006281">
    <property type="term" value="P:DNA repair"/>
    <property type="evidence" value="ECO:0007669"/>
    <property type="project" value="UniProtKB-KW"/>
</dbReference>
<evidence type="ECO:0000256" key="2">
    <source>
        <dbReference type="ARBA" id="ARBA00005582"/>
    </source>
</evidence>
<keyword evidence="9" id="KW-0234">DNA repair</keyword>
<dbReference type="GO" id="GO:0044715">
    <property type="term" value="F:8-oxo-dGDP phosphatase activity"/>
    <property type="evidence" value="ECO:0007669"/>
    <property type="project" value="TreeGrafter"/>
</dbReference>
<dbReference type="PANTHER" id="PTHR47707">
    <property type="entry name" value="8-OXO-DGTP DIPHOSPHATASE"/>
    <property type="match status" value="1"/>
</dbReference>
<dbReference type="InterPro" id="IPR000086">
    <property type="entry name" value="NUDIX_hydrolase_dom"/>
</dbReference>
<evidence type="ECO:0000256" key="3">
    <source>
        <dbReference type="ARBA" id="ARBA00022457"/>
    </source>
</evidence>
<evidence type="ECO:0000313" key="13">
    <source>
        <dbReference type="EMBL" id="GIF91834.1"/>
    </source>
</evidence>
<dbReference type="GO" id="GO:0044716">
    <property type="term" value="F:8-oxo-GDP phosphatase activity"/>
    <property type="evidence" value="ECO:0007669"/>
    <property type="project" value="TreeGrafter"/>
</dbReference>
<evidence type="ECO:0000256" key="5">
    <source>
        <dbReference type="ARBA" id="ARBA00022723"/>
    </source>
</evidence>
<comment type="similarity">
    <text evidence="2">Belongs to the Nudix hydrolase family.</text>
</comment>
<evidence type="ECO:0000256" key="1">
    <source>
        <dbReference type="ARBA" id="ARBA00001946"/>
    </source>
</evidence>
<dbReference type="Pfam" id="PF00293">
    <property type="entry name" value="NUDIX"/>
    <property type="match status" value="1"/>
</dbReference>
<evidence type="ECO:0000256" key="8">
    <source>
        <dbReference type="ARBA" id="ARBA00022842"/>
    </source>
</evidence>
<comment type="catalytic activity">
    <reaction evidence="10">
        <text>8-oxo-dGTP + H2O = 8-oxo-dGMP + diphosphate + H(+)</text>
        <dbReference type="Rhea" id="RHEA:31575"/>
        <dbReference type="ChEBI" id="CHEBI:15377"/>
        <dbReference type="ChEBI" id="CHEBI:15378"/>
        <dbReference type="ChEBI" id="CHEBI:33019"/>
        <dbReference type="ChEBI" id="CHEBI:63224"/>
        <dbReference type="ChEBI" id="CHEBI:77896"/>
        <dbReference type="EC" id="3.6.1.55"/>
    </reaction>
</comment>
<dbReference type="SUPFAM" id="SSF55811">
    <property type="entry name" value="Nudix"/>
    <property type="match status" value="1"/>
</dbReference>
<dbReference type="PANTHER" id="PTHR47707:SF1">
    <property type="entry name" value="NUDIX HYDROLASE FAMILY PROTEIN"/>
    <property type="match status" value="1"/>
</dbReference>
<dbReference type="GO" id="GO:0008413">
    <property type="term" value="F:8-oxo-7,8-dihydroguanosine triphosphate pyrophosphatase activity"/>
    <property type="evidence" value="ECO:0007669"/>
    <property type="project" value="TreeGrafter"/>
</dbReference>
<dbReference type="GO" id="GO:0046872">
    <property type="term" value="F:metal ion binding"/>
    <property type="evidence" value="ECO:0007669"/>
    <property type="project" value="UniProtKB-KW"/>
</dbReference>
<evidence type="ECO:0000256" key="11">
    <source>
        <dbReference type="ARBA" id="ARBA00038905"/>
    </source>
</evidence>
<dbReference type="AlphaFoldDB" id="A0A8J3K9B6"/>
<keyword evidence="4" id="KW-0235">DNA replication</keyword>
<keyword evidence="3" id="KW-0515">Mutator protein</keyword>
<organism evidence="13 14">
    <name type="scientific">Catellatospora chokoriensis</name>
    <dbReference type="NCBI Taxonomy" id="310353"/>
    <lineage>
        <taxon>Bacteria</taxon>
        <taxon>Bacillati</taxon>
        <taxon>Actinomycetota</taxon>
        <taxon>Actinomycetes</taxon>
        <taxon>Micromonosporales</taxon>
        <taxon>Micromonosporaceae</taxon>
        <taxon>Catellatospora</taxon>
    </lineage>
</organism>
<evidence type="ECO:0000256" key="4">
    <source>
        <dbReference type="ARBA" id="ARBA00022705"/>
    </source>
</evidence>
<evidence type="ECO:0000259" key="12">
    <source>
        <dbReference type="PROSITE" id="PS51462"/>
    </source>
</evidence>
<evidence type="ECO:0000256" key="10">
    <source>
        <dbReference type="ARBA" id="ARBA00035861"/>
    </source>
</evidence>
<keyword evidence="14" id="KW-1185">Reference proteome</keyword>
<dbReference type="PROSITE" id="PS51462">
    <property type="entry name" value="NUDIX"/>
    <property type="match status" value="1"/>
</dbReference>
<evidence type="ECO:0000256" key="9">
    <source>
        <dbReference type="ARBA" id="ARBA00023204"/>
    </source>
</evidence>
<evidence type="ECO:0000256" key="6">
    <source>
        <dbReference type="ARBA" id="ARBA00022763"/>
    </source>
</evidence>
<dbReference type="InterPro" id="IPR015797">
    <property type="entry name" value="NUDIX_hydrolase-like_dom_sf"/>
</dbReference>
<dbReference type="EMBL" id="BONG01000036">
    <property type="protein sequence ID" value="GIF91834.1"/>
    <property type="molecule type" value="Genomic_DNA"/>
</dbReference>
<dbReference type="GO" id="GO:0006260">
    <property type="term" value="P:DNA replication"/>
    <property type="evidence" value="ECO:0007669"/>
    <property type="project" value="UniProtKB-KW"/>
</dbReference>
<protein>
    <recommendedName>
        <fullName evidence="11">8-oxo-dGTP diphosphatase</fullName>
        <ecNumber evidence="11">3.6.1.55</ecNumber>
    </recommendedName>
</protein>
<evidence type="ECO:0000256" key="7">
    <source>
        <dbReference type="ARBA" id="ARBA00022801"/>
    </source>
</evidence>
<dbReference type="Gene3D" id="3.90.79.10">
    <property type="entry name" value="Nucleoside Triphosphate Pyrophosphohydrolase"/>
    <property type="match status" value="1"/>
</dbReference>
<dbReference type="EC" id="3.6.1.55" evidence="11"/>
<evidence type="ECO:0000313" key="14">
    <source>
        <dbReference type="Proteomes" id="UP000619293"/>
    </source>
</evidence>
<dbReference type="CDD" id="cd18882">
    <property type="entry name" value="NUDIX_Hydrolase"/>
    <property type="match status" value="1"/>
</dbReference>
<dbReference type="InterPro" id="IPR047127">
    <property type="entry name" value="MutT-like"/>
</dbReference>